<protein>
    <submittedName>
        <fullName evidence="1">Uncharacterized protein</fullName>
    </submittedName>
</protein>
<dbReference type="AlphaFoldDB" id="A0A9P8NVI7"/>
<organism evidence="1 2">
    <name type="scientific">Ogataea philodendri</name>
    <dbReference type="NCBI Taxonomy" id="1378263"/>
    <lineage>
        <taxon>Eukaryota</taxon>
        <taxon>Fungi</taxon>
        <taxon>Dikarya</taxon>
        <taxon>Ascomycota</taxon>
        <taxon>Saccharomycotina</taxon>
        <taxon>Pichiomycetes</taxon>
        <taxon>Pichiales</taxon>
        <taxon>Pichiaceae</taxon>
        <taxon>Ogataea</taxon>
    </lineage>
</organism>
<comment type="caution">
    <text evidence="1">The sequence shown here is derived from an EMBL/GenBank/DDBJ whole genome shotgun (WGS) entry which is preliminary data.</text>
</comment>
<proteinExistence type="predicted"/>
<evidence type="ECO:0000313" key="1">
    <source>
        <dbReference type="EMBL" id="KAH3660157.1"/>
    </source>
</evidence>
<reference evidence="1" key="2">
    <citation type="submission" date="2021-01" db="EMBL/GenBank/DDBJ databases">
        <authorList>
            <person name="Schikora-Tamarit M.A."/>
        </authorList>
    </citation>
    <scope>NUCLEOTIDE SEQUENCE</scope>
    <source>
        <strain evidence="1">CBS6075</strain>
    </source>
</reference>
<evidence type="ECO:0000313" key="2">
    <source>
        <dbReference type="Proteomes" id="UP000769157"/>
    </source>
</evidence>
<dbReference type="GeneID" id="70239326"/>
<dbReference type="RefSeq" id="XP_046057868.1">
    <property type="nucleotide sequence ID" value="XM_046208750.1"/>
</dbReference>
<keyword evidence="2" id="KW-1185">Reference proteome</keyword>
<sequence length="206" mass="22249">MVQRQTSIKHTAAQNLNSCGSTVCLDDEIARVNSIEDFCIPKTSPLVTLLRTTVDVEWGCLVVTEDQSLGKNGILLSCSSKNNEFGNVLGVQWLGVLVHRSSSFLVTLESDQGELVGSTDPTGSNPKALPALFTRTSISAKSEGRLFKNGEIWSIFETSNDAMKTWIDGYDFRSSSLRALSLSSLRAVSTSLMLPAPASAKYLAVL</sequence>
<dbReference type="EMBL" id="JAEUBE010000511">
    <property type="protein sequence ID" value="KAH3660157.1"/>
    <property type="molecule type" value="Genomic_DNA"/>
</dbReference>
<accession>A0A9P8NVI7</accession>
<name>A0A9P8NVI7_9ASCO</name>
<dbReference type="Proteomes" id="UP000769157">
    <property type="component" value="Unassembled WGS sequence"/>
</dbReference>
<reference evidence="1" key="1">
    <citation type="journal article" date="2021" name="Open Biol.">
        <title>Shared evolutionary footprints suggest mitochondrial oxidative damage underlies multiple complex I losses in fungi.</title>
        <authorList>
            <person name="Schikora-Tamarit M.A."/>
            <person name="Marcet-Houben M."/>
            <person name="Nosek J."/>
            <person name="Gabaldon T."/>
        </authorList>
    </citation>
    <scope>NUCLEOTIDE SEQUENCE</scope>
    <source>
        <strain evidence="1">CBS6075</strain>
    </source>
</reference>
<gene>
    <name evidence="1" type="ORF">OGAPHI_007362</name>
</gene>